<evidence type="ECO:0000313" key="3">
    <source>
        <dbReference type="EMBL" id="SEM31764.1"/>
    </source>
</evidence>
<feature type="chain" id="PRO_5010253017" description="Neocarzinostatin family protein" evidence="2">
    <location>
        <begin position="34"/>
        <end position="183"/>
    </location>
</feature>
<name>A0A1H7XDQ7_STRJI</name>
<feature type="signal peptide" evidence="2">
    <location>
        <begin position="1"/>
        <end position="33"/>
    </location>
</feature>
<dbReference type="Proteomes" id="UP000183015">
    <property type="component" value="Unassembled WGS sequence"/>
</dbReference>
<dbReference type="AlphaFoldDB" id="A0A1H7XDQ7"/>
<organism evidence="3 4">
    <name type="scientific">Streptacidiphilus jiangxiensis</name>
    <dbReference type="NCBI Taxonomy" id="235985"/>
    <lineage>
        <taxon>Bacteria</taxon>
        <taxon>Bacillati</taxon>
        <taxon>Actinomycetota</taxon>
        <taxon>Actinomycetes</taxon>
        <taxon>Kitasatosporales</taxon>
        <taxon>Streptomycetaceae</taxon>
        <taxon>Streptacidiphilus</taxon>
    </lineage>
</organism>
<dbReference type="OrthoDB" id="3855432at2"/>
<dbReference type="EMBL" id="FOAZ01000023">
    <property type="protein sequence ID" value="SEM31764.1"/>
    <property type="molecule type" value="Genomic_DNA"/>
</dbReference>
<proteinExistence type="predicted"/>
<feature type="compositionally biased region" description="Low complexity" evidence="1">
    <location>
        <begin position="34"/>
        <end position="56"/>
    </location>
</feature>
<reference evidence="4" key="1">
    <citation type="submission" date="2016-10" db="EMBL/GenBank/DDBJ databases">
        <authorList>
            <person name="Varghese N."/>
        </authorList>
    </citation>
    <scope>NUCLEOTIDE SEQUENCE [LARGE SCALE GENOMIC DNA]</scope>
    <source>
        <strain evidence="4">DSM 45096 / BCRC 16803 / CGMCC 4.1857 / CIP 109030 / JCM 12277 / KCTC 19219 / NBRC 100920 / 33214</strain>
    </source>
</reference>
<evidence type="ECO:0000313" key="4">
    <source>
        <dbReference type="Proteomes" id="UP000183015"/>
    </source>
</evidence>
<keyword evidence="2" id="KW-0732">Signal</keyword>
<sequence>MHTTLTSRSLTTLGAAAVAATLLLSGCSSTAKSATATSSAPSVSAAPSVPSASGSATAGGGTGATTPASATGSAAVVVHNADKGRTITLHTGQTLEVVLTGGYWPAPVSSSEAVLKASGAPSYLSPSPSHGCPPGVGCRPQQTDFTAVAPGTATVSATRTNCGEAMRCTDANGKFTITVTVVA</sequence>
<evidence type="ECO:0008006" key="5">
    <source>
        <dbReference type="Google" id="ProtNLM"/>
    </source>
</evidence>
<evidence type="ECO:0000256" key="2">
    <source>
        <dbReference type="SAM" id="SignalP"/>
    </source>
</evidence>
<keyword evidence="4" id="KW-1185">Reference proteome</keyword>
<feature type="region of interest" description="Disordered" evidence="1">
    <location>
        <begin position="34"/>
        <end position="69"/>
    </location>
</feature>
<gene>
    <name evidence="3" type="ORF">SAMN05414137_123124</name>
</gene>
<evidence type="ECO:0000256" key="1">
    <source>
        <dbReference type="SAM" id="MobiDB-lite"/>
    </source>
</evidence>
<dbReference type="RefSeq" id="WP_042461085.1">
    <property type="nucleotide sequence ID" value="NZ_BBPN01000079.1"/>
</dbReference>
<protein>
    <recommendedName>
        <fullName evidence="5">Neocarzinostatin family protein</fullName>
    </recommendedName>
</protein>
<dbReference type="eggNOG" id="ENOG5031DIV">
    <property type="taxonomic scope" value="Bacteria"/>
</dbReference>
<accession>A0A1H7XDQ7</accession>